<feature type="compositionally biased region" description="Polar residues" evidence="1">
    <location>
        <begin position="94"/>
        <end position="103"/>
    </location>
</feature>
<evidence type="ECO:0000313" key="2">
    <source>
        <dbReference type="EMBL" id="RPA72066.1"/>
    </source>
</evidence>
<feature type="region of interest" description="Disordered" evidence="1">
    <location>
        <begin position="94"/>
        <end position="164"/>
    </location>
</feature>
<gene>
    <name evidence="2" type="ORF">BJ508DRAFT_315058</name>
</gene>
<dbReference type="EMBL" id="ML119882">
    <property type="protein sequence ID" value="RPA72066.1"/>
    <property type="molecule type" value="Genomic_DNA"/>
</dbReference>
<dbReference type="Proteomes" id="UP000275078">
    <property type="component" value="Unassembled WGS sequence"/>
</dbReference>
<proteinExistence type="predicted"/>
<feature type="compositionally biased region" description="Low complexity" evidence="1">
    <location>
        <begin position="113"/>
        <end position="128"/>
    </location>
</feature>
<sequence>MAPSGSGTSGTGTGKRRKTSSTVNRHSRVTVARIPNLYVGLRKECEDHMPLTEAEIEDLYFPSDDSTMPTEQEYERLEFSSSEYVAAMSQLTGRLTPESSATPSPRIPTQGLAAGSTTAGAPSTTTPSRPEGGASLAALDILNGNTGSSDQQTQSAEDHARQHKQQEAVESMLKRKRLEMFLIGEVITTTLYLRLKIYCKNRMFYRFEWSAIFRRAIIRDCFGKTPTFPLEVIQLLVICIDVDHTIWSPCFTITGSIRTSWQTKILNAAHRLIVAWIPTPEGQKWCKSVFGKTQHIMVPGRDTPLARIPPVSEFQEKLHTIETARRIFRVIEDGTDWTALVSRKGKLNHAGTFIVNKALMCLQVEACNCIPWLSMDAPKKDKRTGKQEEPTIIYKRPLNLDGSEMPQNRSTTVLNHLKLMDVAATGLVPCPLEAELRERMEANNEEVPPGTPHRMLGLLPPMPKTLHGGRTKTGTYDDISPNLIPNMISTGMWDGSDDEDEDDETDDEALLAHLRGENGQPNGDA</sequence>
<accession>A0A3N4HG17</accession>
<evidence type="ECO:0000313" key="3">
    <source>
        <dbReference type="Proteomes" id="UP000275078"/>
    </source>
</evidence>
<evidence type="ECO:0000256" key="1">
    <source>
        <dbReference type="SAM" id="MobiDB-lite"/>
    </source>
</evidence>
<protein>
    <submittedName>
        <fullName evidence="2">Uncharacterized protein</fullName>
    </submittedName>
</protein>
<name>A0A3N4HG17_ASCIM</name>
<feature type="region of interest" description="Disordered" evidence="1">
    <location>
        <begin position="489"/>
        <end position="508"/>
    </location>
</feature>
<dbReference type="AlphaFoldDB" id="A0A3N4HG17"/>
<feature type="compositionally biased region" description="Polar residues" evidence="1">
    <location>
        <begin position="143"/>
        <end position="155"/>
    </location>
</feature>
<organism evidence="2 3">
    <name type="scientific">Ascobolus immersus RN42</name>
    <dbReference type="NCBI Taxonomy" id="1160509"/>
    <lineage>
        <taxon>Eukaryota</taxon>
        <taxon>Fungi</taxon>
        <taxon>Dikarya</taxon>
        <taxon>Ascomycota</taxon>
        <taxon>Pezizomycotina</taxon>
        <taxon>Pezizomycetes</taxon>
        <taxon>Pezizales</taxon>
        <taxon>Ascobolaceae</taxon>
        <taxon>Ascobolus</taxon>
    </lineage>
</organism>
<feature type="compositionally biased region" description="Acidic residues" evidence="1">
    <location>
        <begin position="495"/>
        <end position="508"/>
    </location>
</feature>
<keyword evidence="3" id="KW-1185">Reference proteome</keyword>
<feature type="region of interest" description="Disordered" evidence="1">
    <location>
        <begin position="1"/>
        <end position="27"/>
    </location>
</feature>
<reference evidence="2 3" key="1">
    <citation type="journal article" date="2018" name="Nat. Ecol. Evol.">
        <title>Pezizomycetes genomes reveal the molecular basis of ectomycorrhizal truffle lifestyle.</title>
        <authorList>
            <person name="Murat C."/>
            <person name="Payen T."/>
            <person name="Noel B."/>
            <person name="Kuo A."/>
            <person name="Morin E."/>
            <person name="Chen J."/>
            <person name="Kohler A."/>
            <person name="Krizsan K."/>
            <person name="Balestrini R."/>
            <person name="Da Silva C."/>
            <person name="Montanini B."/>
            <person name="Hainaut M."/>
            <person name="Levati E."/>
            <person name="Barry K.W."/>
            <person name="Belfiori B."/>
            <person name="Cichocki N."/>
            <person name="Clum A."/>
            <person name="Dockter R.B."/>
            <person name="Fauchery L."/>
            <person name="Guy J."/>
            <person name="Iotti M."/>
            <person name="Le Tacon F."/>
            <person name="Lindquist E.A."/>
            <person name="Lipzen A."/>
            <person name="Malagnac F."/>
            <person name="Mello A."/>
            <person name="Molinier V."/>
            <person name="Miyauchi S."/>
            <person name="Poulain J."/>
            <person name="Riccioni C."/>
            <person name="Rubini A."/>
            <person name="Sitrit Y."/>
            <person name="Splivallo R."/>
            <person name="Traeger S."/>
            <person name="Wang M."/>
            <person name="Zifcakova L."/>
            <person name="Wipf D."/>
            <person name="Zambonelli A."/>
            <person name="Paolocci F."/>
            <person name="Nowrousian M."/>
            <person name="Ottonello S."/>
            <person name="Baldrian P."/>
            <person name="Spatafora J.W."/>
            <person name="Henrissat B."/>
            <person name="Nagy L.G."/>
            <person name="Aury J.M."/>
            <person name="Wincker P."/>
            <person name="Grigoriev I.V."/>
            <person name="Bonfante P."/>
            <person name="Martin F.M."/>
        </authorList>
    </citation>
    <scope>NUCLEOTIDE SEQUENCE [LARGE SCALE GENOMIC DNA]</scope>
    <source>
        <strain evidence="2 3">RN42</strain>
    </source>
</reference>